<organism evidence="1 2">
    <name type="scientific">Hibiscus sabdariffa</name>
    <name type="common">roselle</name>
    <dbReference type="NCBI Taxonomy" id="183260"/>
    <lineage>
        <taxon>Eukaryota</taxon>
        <taxon>Viridiplantae</taxon>
        <taxon>Streptophyta</taxon>
        <taxon>Embryophyta</taxon>
        <taxon>Tracheophyta</taxon>
        <taxon>Spermatophyta</taxon>
        <taxon>Magnoliopsida</taxon>
        <taxon>eudicotyledons</taxon>
        <taxon>Gunneridae</taxon>
        <taxon>Pentapetalae</taxon>
        <taxon>rosids</taxon>
        <taxon>malvids</taxon>
        <taxon>Malvales</taxon>
        <taxon>Malvaceae</taxon>
        <taxon>Malvoideae</taxon>
        <taxon>Hibiscus</taxon>
    </lineage>
</organism>
<reference evidence="1 2" key="1">
    <citation type="journal article" date="2024" name="G3 (Bethesda)">
        <title>Genome assembly of Hibiscus sabdariffa L. provides insights into metabolisms of medicinal natural products.</title>
        <authorList>
            <person name="Kim T."/>
        </authorList>
    </citation>
    <scope>NUCLEOTIDE SEQUENCE [LARGE SCALE GENOMIC DNA]</scope>
    <source>
        <strain evidence="1">TK-2024</strain>
        <tissue evidence="1">Old leaves</tissue>
    </source>
</reference>
<proteinExistence type="predicted"/>
<comment type="caution">
    <text evidence="1">The sequence shown here is derived from an EMBL/GenBank/DDBJ whole genome shotgun (WGS) entry which is preliminary data.</text>
</comment>
<gene>
    <name evidence="1" type="ORF">V6N11_047519</name>
</gene>
<accession>A0ABR2NKP8</accession>
<keyword evidence="2" id="KW-1185">Reference proteome</keyword>
<evidence type="ECO:0000313" key="2">
    <source>
        <dbReference type="Proteomes" id="UP001396334"/>
    </source>
</evidence>
<name>A0ABR2NKP8_9ROSI</name>
<evidence type="ECO:0000313" key="1">
    <source>
        <dbReference type="EMBL" id="KAK8976749.1"/>
    </source>
</evidence>
<evidence type="ECO:0008006" key="3">
    <source>
        <dbReference type="Google" id="ProtNLM"/>
    </source>
</evidence>
<sequence>MGLSYDIPGWTSDAIEYSYLEIGSTILDKQVGRDRDQPPPPRVDAVWRRPPAEVSGLIKSPMNGHGNLTLVPHIAELIARLRTVRVEHVVREQNKFTDVIAKLAMRDDLVCHRFVEPPSSCVVRVSCGLMFLGKPVVASV</sequence>
<dbReference type="Proteomes" id="UP001396334">
    <property type="component" value="Unassembled WGS sequence"/>
</dbReference>
<dbReference type="EMBL" id="JBBPBN010000126">
    <property type="protein sequence ID" value="KAK8976749.1"/>
    <property type="molecule type" value="Genomic_DNA"/>
</dbReference>
<protein>
    <recommendedName>
        <fullName evidence="3">RNase H type-1 domain-containing protein</fullName>
    </recommendedName>
</protein>